<keyword evidence="5" id="KW-0998">Cell outer membrane</keyword>
<keyword evidence="6 9" id="KW-0449">Lipoprotein</keyword>
<feature type="region of interest" description="Disordered" evidence="7">
    <location>
        <begin position="35"/>
        <end position="55"/>
    </location>
</feature>
<name>A0ABS9AAP2_9GAMM</name>
<keyword evidence="3" id="KW-0472">Membrane</keyword>
<keyword evidence="10" id="KW-1185">Reference proteome</keyword>
<dbReference type="NCBIfam" id="NF047847">
    <property type="entry name" value="SS_mature_LptM"/>
    <property type="match status" value="1"/>
</dbReference>
<dbReference type="Proteomes" id="UP001320122">
    <property type="component" value="Unassembled WGS sequence"/>
</dbReference>
<dbReference type="PROSITE" id="PS51257">
    <property type="entry name" value="PROKAR_LIPOPROTEIN"/>
    <property type="match status" value="1"/>
</dbReference>
<sequence>MTRPLALAALALMLLTGCGQKGPLYLPDDAAAEERYGGATAQQERTNNDADEDTD</sequence>
<evidence type="ECO:0000313" key="10">
    <source>
        <dbReference type="Proteomes" id="UP001320122"/>
    </source>
</evidence>
<evidence type="ECO:0000256" key="2">
    <source>
        <dbReference type="ARBA" id="ARBA00022729"/>
    </source>
</evidence>
<dbReference type="EMBL" id="JABFTT010000001">
    <property type="protein sequence ID" value="MCE8018850.1"/>
    <property type="molecule type" value="Genomic_DNA"/>
</dbReference>
<keyword evidence="4" id="KW-0564">Palmitate</keyword>
<evidence type="ECO:0000256" key="7">
    <source>
        <dbReference type="SAM" id="MobiDB-lite"/>
    </source>
</evidence>
<proteinExistence type="predicted"/>
<evidence type="ECO:0000256" key="3">
    <source>
        <dbReference type="ARBA" id="ARBA00023136"/>
    </source>
</evidence>
<gene>
    <name evidence="9" type="ORF">HOP51_01780</name>
</gene>
<evidence type="ECO:0000256" key="5">
    <source>
        <dbReference type="ARBA" id="ARBA00023237"/>
    </source>
</evidence>
<comment type="caution">
    <text evidence="9">The sequence shown here is derived from an EMBL/GenBank/DDBJ whole genome shotgun (WGS) entry which is preliminary data.</text>
</comment>
<evidence type="ECO:0000256" key="6">
    <source>
        <dbReference type="ARBA" id="ARBA00023288"/>
    </source>
</evidence>
<feature type="chain" id="PRO_5045207573" evidence="8">
    <location>
        <begin position="22"/>
        <end position="55"/>
    </location>
</feature>
<keyword evidence="2 8" id="KW-0732">Signal</keyword>
<dbReference type="InterPro" id="IPR032831">
    <property type="entry name" value="LptM_cons"/>
</dbReference>
<evidence type="ECO:0000256" key="4">
    <source>
        <dbReference type="ARBA" id="ARBA00023139"/>
    </source>
</evidence>
<evidence type="ECO:0000256" key="8">
    <source>
        <dbReference type="SAM" id="SignalP"/>
    </source>
</evidence>
<accession>A0ABS9AAP2</accession>
<feature type="signal peptide" evidence="8">
    <location>
        <begin position="1"/>
        <end position="21"/>
    </location>
</feature>
<comment type="subcellular location">
    <subcellularLocation>
        <location evidence="1">Cell outer membrane</location>
        <topology evidence="1">Lipid-anchor</topology>
    </subcellularLocation>
</comment>
<protein>
    <submittedName>
        <fullName evidence="9">Lipoprotein</fullName>
    </submittedName>
</protein>
<evidence type="ECO:0000313" key="9">
    <source>
        <dbReference type="EMBL" id="MCE8018850.1"/>
    </source>
</evidence>
<organism evidence="9 10">
    <name type="scientific">Billgrantia zhangzhouensis</name>
    <dbReference type="NCBI Taxonomy" id="2733481"/>
    <lineage>
        <taxon>Bacteria</taxon>
        <taxon>Pseudomonadati</taxon>
        <taxon>Pseudomonadota</taxon>
        <taxon>Gammaproteobacteria</taxon>
        <taxon>Oceanospirillales</taxon>
        <taxon>Halomonadaceae</taxon>
        <taxon>Billgrantia</taxon>
    </lineage>
</organism>
<dbReference type="Pfam" id="PF13627">
    <property type="entry name" value="LptM_cons"/>
    <property type="match status" value="1"/>
</dbReference>
<evidence type="ECO:0000256" key="1">
    <source>
        <dbReference type="ARBA" id="ARBA00004459"/>
    </source>
</evidence>
<reference evidence="9 10" key="1">
    <citation type="journal article" date="2021" name="Front. Microbiol.">
        <title>Aerobic Denitrification and Heterotrophic Sulfur Oxidation in the Genus Halomonas Revealed by Six Novel Species Characterizations and Genome-Based Analysis.</title>
        <authorList>
            <person name="Wang L."/>
            <person name="Shao Z."/>
        </authorList>
    </citation>
    <scope>NUCLEOTIDE SEQUENCE [LARGE SCALE GENOMIC DNA]</scope>
    <source>
        <strain evidence="9 10">MCCC 1A11036</strain>
    </source>
</reference>